<keyword evidence="1" id="KW-0472">Membrane</keyword>
<gene>
    <name evidence="2" type="ORF">SAMN04489711_104353</name>
</gene>
<evidence type="ECO:0000313" key="3">
    <source>
        <dbReference type="Proteomes" id="UP000199119"/>
    </source>
</evidence>
<dbReference type="RefSeq" id="WP_092939204.1">
    <property type="nucleotide sequence ID" value="NZ_FONX01000004.1"/>
</dbReference>
<protein>
    <recommendedName>
        <fullName evidence="4">Toxin CptA</fullName>
    </recommendedName>
</protein>
<dbReference type="AlphaFoldDB" id="A0A1I2CYP6"/>
<name>A0A1I2CYP6_9BURK</name>
<proteinExistence type="predicted"/>
<dbReference type="Proteomes" id="UP000199119">
    <property type="component" value="Unassembled WGS sequence"/>
</dbReference>
<accession>A0A1I2CYP6</accession>
<feature type="transmembrane region" description="Helical" evidence="1">
    <location>
        <begin position="59"/>
        <end position="76"/>
    </location>
</feature>
<keyword evidence="1" id="KW-0812">Transmembrane</keyword>
<organism evidence="2 3">
    <name type="scientific">Paracidovorax wautersii</name>
    <dbReference type="NCBI Taxonomy" id="1177982"/>
    <lineage>
        <taxon>Bacteria</taxon>
        <taxon>Pseudomonadati</taxon>
        <taxon>Pseudomonadota</taxon>
        <taxon>Betaproteobacteria</taxon>
        <taxon>Burkholderiales</taxon>
        <taxon>Comamonadaceae</taxon>
        <taxon>Paracidovorax</taxon>
    </lineage>
</organism>
<dbReference type="OrthoDB" id="9157092at2"/>
<sequence length="168" mass="18060">MDASHPASSSYHHPPAVRFPVERSARAGLALAALIVAGAMALVGWGMAGAPTHPWAQPLGWALWVVTAGLAAMPWWRSPRGTLQWDGAQWWFLPAGQALPLAARTAPEVHLDLQRCVLVCLPLCDAPRVWLCLERNASAQLWPALRRALYSRARMAGSTAPAGTVSES</sequence>
<reference evidence="3" key="1">
    <citation type="submission" date="2016-10" db="EMBL/GenBank/DDBJ databases">
        <authorList>
            <person name="Varghese N."/>
            <person name="Submissions S."/>
        </authorList>
    </citation>
    <scope>NUCLEOTIDE SEQUENCE [LARGE SCALE GENOMIC DNA]</scope>
    <source>
        <strain evidence="3">DSM 27981</strain>
    </source>
</reference>
<feature type="transmembrane region" description="Helical" evidence="1">
    <location>
        <begin position="27"/>
        <end position="47"/>
    </location>
</feature>
<evidence type="ECO:0000313" key="2">
    <source>
        <dbReference type="EMBL" id="SFE72913.1"/>
    </source>
</evidence>
<keyword evidence="1" id="KW-1133">Transmembrane helix</keyword>
<dbReference type="STRING" id="1177982.SAMN04489711_104353"/>
<dbReference type="EMBL" id="FONX01000004">
    <property type="protein sequence ID" value="SFE72913.1"/>
    <property type="molecule type" value="Genomic_DNA"/>
</dbReference>
<keyword evidence="3" id="KW-1185">Reference proteome</keyword>
<evidence type="ECO:0000256" key="1">
    <source>
        <dbReference type="SAM" id="Phobius"/>
    </source>
</evidence>
<evidence type="ECO:0008006" key="4">
    <source>
        <dbReference type="Google" id="ProtNLM"/>
    </source>
</evidence>